<evidence type="ECO:0000313" key="2">
    <source>
        <dbReference type="EMBL" id="STZ28370.1"/>
    </source>
</evidence>
<evidence type="ECO:0000256" key="1">
    <source>
        <dbReference type="SAM" id="MobiDB-lite"/>
    </source>
</evidence>
<feature type="compositionally biased region" description="Polar residues" evidence="1">
    <location>
        <begin position="168"/>
        <end position="216"/>
    </location>
</feature>
<protein>
    <submittedName>
        <fullName evidence="2">Uncharacterized protein</fullName>
    </submittedName>
</protein>
<dbReference type="Proteomes" id="UP000255024">
    <property type="component" value="Unassembled WGS sequence"/>
</dbReference>
<name>A0A378RRP3_MYROD</name>
<reference evidence="2 3" key="1">
    <citation type="submission" date="2018-06" db="EMBL/GenBank/DDBJ databases">
        <authorList>
            <consortium name="Pathogen Informatics"/>
            <person name="Doyle S."/>
        </authorList>
    </citation>
    <scope>NUCLEOTIDE SEQUENCE [LARGE SCALE GENOMIC DNA]</scope>
    <source>
        <strain evidence="2 3">NCTC11179</strain>
    </source>
</reference>
<accession>A0A378RRP3</accession>
<dbReference type="EMBL" id="UGQL01000001">
    <property type="protein sequence ID" value="STZ28370.1"/>
    <property type="molecule type" value="Genomic_DNA"/>
</dbReference>
<gene>
    <name evidence="2" type="ORF">NCTC11179_01914</name>
</gene>
<organism evidence="2 3">
    <name type="scientific">Myroides odoratus</name>
    <name type="common">Flavobacterium odoratum</name>
    <dbReference type="NCBI Taxonomy" id="256"/>
    <lineage>
        <taxon>Bacteria</taxon>
        <taxon>Pseudomonadati</taxon>
        <taxon>Bacteroidota</taxon>
        <taxon>Flavobacteriia</taxon>
        <taxon>Flavobacteriales</taxon>
        <taxon>Flavobacteriaceae</taxon>
        <taxon>Myroides</taxon>
    </lineage>
</organism>
<dbReference type="RefSeq" id="WP_115091328.1">
    <property type="nucleotide sequence ID" value="NZ_CP068107.1"/>
</dbReference>
<evidence type="ECO:0000313" key="3">
    <source>
        <dbReference type="Proteomes" id="UP000255024"/>
    </source>
</evidence>
<keyword evidence="3" id="KW-1185">Reference proteome</keyword>
<sequence length="257" mass="27434">MAAAITSAALGVAVAGASIYQGEQQKKKAKAELNAYERQELNNSLENVGISTVGTDLMREEAQRTTANIVDALQGGGSRGLALLPAVQANTNQVNRQIQKDIDDQIIQREYAIAGEDSRIMGIKEQRDNQNIAALGSQYMAGEQNTWNGINGAIAAAGSLGSAIGSSPNTSPTPQSANEIPTPQSRTNMSLAGSISHPSFQSLSPMTNSSGRRMETSLSNSITPSYMGYDPFFNTRFQLSPIVPFTTENNMNYKINV</sequence>
<dbReference type="AlphaFoldDB" id="A0A378RRP3"/>
<feature type="region of interest" description="Disordered" evidence="1">
    <location>
        <begin position="164"/>
        <end position="216"/>
    </location>
</feature>
<proteinExistence type="predicted"/>